<evidence type="ECO:0000259" key="3">
    <source>
        <dbReference type="PROSITE" id="PS51078"/>
    </source>
</evidence>
<sequence length="180" mass="20742">MLSIDEIMAKTKLAKATIYRLLWTLERNDLVGYDQSLNKYRLGNKPLEYGLMPTNFVGRRRTLHNGALGIVLLSYMDEEFVYDFLKRYPLEQHTSKTVMDEIIFINRLKEIRELGYFVDVDETFMGYTALAAPIFNEKNEAIAALAISGASFKMEGSRREELTSLLKDVAFKISKHMGLR</sequence>
<dbReference type="SUPFAM" id="SSF46785">
    <property type="entry name" value="Winged helix' DNA-binding domain"/>
    <property type="match status" value="1"/>
</dbReference>
<dbReference type="PANTHER" id="PTHR30136:SF35">
    <property type="entry name" value="HTH-TYPE TRANSCRIPTIONAL REGULATOR RV1719"/>
    <property type="match status" value="1"/>
</dbReference>
<comment type="caution">
    <text evidence="4">The sequence shown here is derived from an EMBL/GenBank/DDBJ whole genome shotgun (WGS) entry which is preliminary data.</text>
</comment>
<name>A0A072NF19_SCHAZ</name>
<dbReference type="InterPro" id="IPR050707">
    <property type="entry name" value="HTH_MetabolicPath_Reg"/>
</dbReference>
<dbReference type="InterPro" id="IPR014757">
    <property type="entry name" value="Tscrpt_reg_IclR_C"/>
</dbReference>
<dbReference type="InterPro" id="IPR036390">
    <property type="entry name" value="WH_DNA-bd_sf"/>
</dbReference>
<dbReference type="SUPFAM" id="SSF55781">
    <property type="entry name" value="GAF domain-like"/>
    <property type="match status" value="1"/>
</dbReference>
<evidence type="ECO:0000256" key="1">
    <source>
        <dbReference type="ARBA" id="ARBA00023015"/>
    </source>
</evidence>
<dbReference type="InterPro" id="IPR036388">
    <property type="entry name" value="WH-like_DNA-bd_sf"/>
</dbReference>
<evidence type="ECO:0000256" key="2">
    <source>
        <dbReference type="ARBA" id="ARBA00023163"/>
    </source>
</evidence>
<protein>
    <submittedName>
        <fullName evidence="4">Transcriptional regulator</fullName>
    </submittedName>
</protein>
<reference evidence="4 5" key="1">
    <citation type="submission" date="2014-04" db="EMBL/GenBank/DDBJ databases">
        <title>Draft genome sequence of Bacillus azotoformans MEV2011, a (co-) denitrifying strain unable to grow in the presence of oxygen.</title>
        <authorList>
            <person name="Nielsen M."/>
            <person name="Schreiber L."/>
            <person name="Finster K."/>
            <person name="Schramm A."/>
        </authorList>
    </citation>
    <scope>NUCLEOTIDE SEQUENCE [LARGE SCALE GENOMIC DNA]</scope>
    <source>
        <strain evidence="4 5">MEV2011</strain>
    </source>
</reference>
<dbReference type="Pfam" id="PF01614">
    <property type="entry name" value="IclR_C"/>
    <property type="match status" value="1"/>
</dbReference>
<evidence type="ECO:0000313" key="4">
    <source>
        <dbReference type="EMBL" id="KEF36106.1"/>
    </source>
</evidence>
<dbReference type="Gene3D" id="1.10.10.10">
    <property type="entry name" value="Winged helix-like DNA-binding domain superfamily/Winged helix DNA-binding domain"/>
    <property type="match status" value="1"/>
</dbReference>
<dbReference type="PATRIC" id="fig|1348973.3.peg.4574"/>
<dbReference type="AlphaFoldDB" id="A0A072NF19"/>
<feature type="domain" description="IclR-ED" evidence="3">
    <location>
        <begin position="1"/>
        <end position="179"/>
    </location>
</feature>
<dbReference type="GO" id="GO:0003677">
    <property type="term" value="F:DNA binding"/>
    <property type="evidence" value="ECO:0007669"/>
    <property type="project" value="UniProtKB-KW"/>
</dbReference>
<organism evidence="4 5">
    <name type="scientific">Schinkia azotoformans MEV2011</name>
    <dbReference type="NCBI Taxonomy" id="1348973"/>
    <lineage>
        <taxon>Bacteria</taxon>
        <taxon>Bacillati</taxon>
        <taxon>Bacillota</taxon>
        <taxon>Bacilli</taxon>
        <taxon>Bacillales</taxon>
        <taxon>Bacillaceae</taxon>
        <taxon>Calidifontibacillus/Schinkia group</taxon>
        <taxon>Schinkia</taxon>
    </lineage>
</organism>
<dbReference type="Gene3D" id="3.30.450.40">
    <property type="match status" value="1"/>
</dbReference>
<dbReference type="EMBL" id="JJRY01000035">
    <property type="protein sequence ID" value="KEF36106.1"/>
    <property type="molecule type" value="Genomic_DNA"/>
</dbReference>
<proteinExistence type="predicted"/>
<accession>A0A072NF19</accession>
<dbReference type="GO" id="GO:0045892">
    <property type="term" value="P:negative regulation of DNA-templated transcription"/>
    <property type="evidence" value="ECO:0007669"/>
    <property type="project" value="TreeGrafter"/>
</dbReference>
<keyword evidence="1" id="KW-0805">Transcription regulation</keyword>
<keyword evidence="2" id="KW-0804">Transcription</keyword>
<dbReference type="PROSITE" id="PS51078">
    <property type="entry name" value="ICLR_ED"/>
    <property type="match status" value="1"/>
</dbReference>
<dbReference type="GO" id="GO:0003700">
    <property type="term" value="F:DNA-binding transcription factor activity"/>
    <property type="evidence" value="ECO:0007669"/>
    <property type="project" value="TreeGrafter"/>
</dbReference>
<gene>
    <name evidence="4" type="ORF">M670_04703</name>
</gene>
<dbReference type="Proteomes" id="UP000027936">
    <property type="component" value="Unassembled WGS sequence"/>
</dbReference>
<dbReference type="PANTHER" id="PTHR30136">
    <property type="entry name" value="HELIX-TURN-HELIX TRANSCRIPTIONAL REGULATOR, ICLR FAMILY"/>
    <property type="match status" value="1"/>
</dbReference>
<evidence type="ECO:0000313" key="5">
    <source>
        <dbReference type="Proteomes" id="UP000027936"/>
    </source>
</evidence>
<dbReference type="InterPro" id="IPR029016">
    <property type="entry name" value="GAF-like_dom_sf"/>
</dbReference>